<evidence type="ECO:0000313" key="2">
    <source>
        <dbReference type="Proteomes" id="UP001054821"/>
    </source>
</evidence>
<gene>
    <name evidence="1" type="ORF">L3X38_031098</name>
</gene>
<organism evidence="1 2">
    <name type="scientific">Prunus dulcis</name>
    <name type="common">Almond</name>
    <name type="synonym">Amygdalus dulcis</name>
    <dbReference type="NCBI Taxonomy" id="3755"/>
    <lineage>
        <taxon>Eukaryota</taxon>
        <taxon>Viridiplantae</taxon>
        <taxon>Streptophyta</taxon>
        <taxon>Embryophyta</taxon>
        <taxon>Tracheophyta</taxon>
        <taxon>Spermatophyta</taxon>
        <taxon>Magnoliopsida</taxon>
        <taxon>eudicotyledons</taxon>
        <taxon>Gunneridae</taxon>
        <taxon>Pentapetalae</taxon>
        <taxon>rosids</taxon>
        <taxon>fabids</taxon>
        <taxon>Rosales</taxon>
        <taxon>Rosaceae</taxon>
        <taxon>Amygdaloideae</taxon>
        <taxon>Amygdaleae</taxon>
        <taxon>Prunus</taxon>
    </lineage>
</organism>
<reference evidence="1 2" key="1">
    <citation type="journal article" date="2022" name="G3 (Bethesda)">
        <title>Whole-genome sequence and methylome profiling of the almond [Prunus dulcis (Mill.) D.A. Webb] cultivar 'Nonpareil'.</title>
        <authorList>
            <person name="D'Amico-Willman K.M."/>
            <person name="Ouma W.Z."/>
            <person name="Meulia T."/>
            <person name="Sideli G.M."/>
            <person name="Gradziel T.M."/>
            <person name="Fresnedo-Ramirez J."/>
        </authorList>
    </citation>
    <scope>NUCLEOTIDE SEQUENCE [LARGE SCALE GENOMIC DNA]</scope>
    <source>
        <strain evidence="1">Clone GOH B32 T37-40</strain>
    </source>
</reference>
<accession>A0AAD4YUP9</accession>
<dbReference type="EMBL" id="JAJFAZ020000006">
    <property type="protein sequence ID" value="KAI5322026.1"/>
    <property type="molecule type" value="Genomic_DNA"/>
</dbReference>
<protein>
    <submittedName>
        <fullName evidence="1">Uncharacterized protein</fullName>
    </submittedName>
</protein>
<proteinExistence type="predicted"/>
<comment type="caution">
    <text evidence="1">The sequence shown here is derived from an EMBL/GenBank/DDBJ whole genome shotgun (WGS) entry which is preliminary data.</text>
</comment>
<dbReference type="Proteomes" id="UP001054821">
    <property type="component" value="Chromosome 6"/>
</dbReference>
<dbReference type="AlphaFoldDB" id="A0AAD4YUP9"/>
<evidence type="ECO:0000313" key="1">
    <source>
        <dbReference type="EMBL" id="KAI5322026.1"/>
    </source>
</evidence>
<keyword evidence="2" id="KW-1185">Reference proteome</keyword>
<sequence>MLINFIDDSILVALEANCVVCKLFLGYKTEKLRDRSIILAKEGQFFLDMQKLDAYMESGFPIVKHEDEQQRLKIPTFQL</sequence>
<name>A0AAD4YUP9_PRUDU</name>